<keyword evidence="2" id="KW-1185">Reference proteome</keyword>
<dbReference type="STRING" id="685588.A0A067T5A7"/>
<dbReference type="PANTHER" id="PTHR47934:SF28">
    <property type="entry name" value="OS04G0488500 PROTEIN"/>
    <property type="match status" value="1"/>
</dbReference>
<name>A0A067T5A7_GALM3</name>
<reference evidence="2" key="1">
    <citation type="journal article" date="2014" name="Proc. Natl. Acad. Sci. U.S.A.">
        <title>Extensive sampling of basidiomycete genomes demonstrates inadequacy of the white-rot/brown-rot paradigm for wood decay fungi.</title>
        <authorList>
            <person name="Riley R."/>
            <person name="Salamov A.A."/>
            <person name="Brown D.W."/>
            <person name="Nagy L.G."/>
            <person name="Floudas D."/>
            <person name="Held B.W."/>
            <person name="Levasseur A."/>
            <person name="Lombard V."/>
            <person name="Morin E."/>
            <person name="Otillar R."/>
            <person name="Lindquist E.A."/>
            <person name="Sun H."/>
            <person name="LaButti K.M."/>
            <person name="Schmutz J."/>
            <person name="Jabbour D."/>
            <person name="Luo H."/>
            <person name="Baker S.E."/>
            <person name="Pisabarro A.G."/>
            <person name="Walton J.D."/>
            <person name="Blanchette R.A."/>
            <person name="Henrissat B."/>
            <person name="Martin F."/>
            <person name="Cullen D."/>
            <person name="Hibbett D.S."/>
            <person name="Grigoriev I.V."/>
        </authorList>
    </citation>
    <scope>NUCLEOTIDE SEQUENCE [LARGE SCALE GENOMIC DNA]</scope>
    <source>
        <strain evidence="2">CBS 339.88</strain>
    </source>
</reference>
<dbReference type="InterPro" id="IPR051114">
    <property type="entry name" value="Mito_RNA_Proc_CCM1"/>
</dbReference>
<sequence length="789" mass="88898">MQATAVRIGKFAPTVWTRAFLTSRIRRNTSDSNATKNYIEWLYRHTQDPLWRLVDTLQSPVEGVYPYNALHDNRVTLEGFKQWESILHQEDITAAASALQLSGYQTKATPFAPTTSESDPPLPQRPVPSWVILCLVGYRVKTPAHANGALMDLVFSHIDLAAADIKGPLLTLAAYQLCRFNLLLPLRRVVNVFLDTPLPDEERQFNAFLRALSSIPFRSGESAKNVMSILKIMDARQLKLWPSTYDALVNDQFATIVLAKHLFLRMVKEDFTPTASHLESFLRIFANNGRADLAEKFFAAIHRTTEGEIDHEAYFKDPRTRANTLMLNSFERRREATAFLKRLSDSIPDSTPGYPTPSLPVPRPQAPLVHKAEDDIYDQTAAFHVAAKDLSTPTSRLIQIFLTLRVKPTIVTHTILIRGLLLRNEFRKAEIFWSKLSKQSDMIIDKEALTAGIQAYTRNEKPHEAFQLLEKYSLKPGQDLTASQIKDPPPVEITAISMNEFLVALNRIQRPDAVFRLWDYMDDLYGAQPNALTLSILLQSAKLAHKMDDTLSGAIAKFKLLNPFKSVKVYTPRHSRVQGVDAVISCIGHPSRGGLRRYTSSIWKDQEPLNFARKIFLQVLFGNDPDGRLLSVESPASATRESYDDDASSSIGLPDIAPKKYAFEPFPDLLTPDGKSHFPQIVITNANCFNYITLIGVGGRANEIPLVLAWMKELGIRPSDSTLAVSLVFWSEVSVQAPLVEQWSGGPGRNEYTKLVDWIRDWVGEKRIPNDQLLIKWRGVANRMRASPK</sequence>
<dbReference type="GO" id="GO:0005739">
    <property type="term" value="C:mitochondrion"/>
    <property type="evidence" value="ECO:0007669"/>
    <property type="project" value="TreeGrafter"/>
</dbReference>
<gene>
    <name evidence="1" type="ORF">GALMADRAFT_278574</name>
</gene>
<dbReference type="HOGENOM" id="CLU_017664_0_0_1"/>
<evidence type="ECO:0000313" key="2">
    <source>
        <dbReference type="Proteomes" id="UP000027222"/>
    </source>
</evidence>
<dbReference type="PANTHER" id="PTHR47934">
    <property type="entry name" value="PENTATRICOPEPTIDE REPEAT-CONTAINING PROTEIN PET309, MITOCHONDRIAL"/>
    <property type="match status" value="1"/>
</dbReference>
<dbReference type="GO" id="GO:0007005">
    <property type="term" value="P:mitochondrion organization"/>
    <property type="evidence" value="ECO:0007669"/>
    <property type="project" value="TreeGrafter"/>
</dbReference>
<dbReference type="AlphaFoldDB" id="A0A067T5A7"/>
<dbReference type="OrthoDB" id="185373at2759"/>
<evidence type="ECO:0000313" key="1">
    <source>
        <dbReference type="EMBL" id="KDR78316.1"/>
    </source>
</evidence>
<proteinExistence type="predicted"/>
<accession>A0A067T5A7</accession>
<dbReference type="InterPro" id="IPR011990">
    <property type="entry name" value="TPR-like_helical_dom_sf"/>
</dbReference>
<organism evidence="1 2">
    <name type="scientific">Galerina marginata (strain CBS 339.88)</name>
    <dbReference type="NCBI Taxonomy" id="685588"/>
    <lineage>
        <taxon>Eukaryota</taxon>
        <taxon>Fungi</taxon>
        <taxon>Dikarya</taxon>
        <taxon>Basidiomycota</taxon>
        <taxon>Agaricomycotina</taxon>
        <taxon>Agaricomycetes</taxon>
        <taxon>Agaricomycetidae</taxon>
        <taxon>Agaricales</taxon>
        <taxon>Agaricineae</taxon>
        <taxon>Strophariaceae</taxon>
        <taxon>Galerina</taxon>
    </lineage>
</organism>
<dbReference type="GO" id="GO:0003729">
    <property type="term" value="F:mRNA binding"/>
    <property type="evidence" value="ECO:0007669"/>
    <property type="project" value="TreeGrafter"/>
</dbReference>
<dbReference type="GO" id="GO:0006396">
    <property type="term" value="P:RNA processing"/>
    <property type="evidence" value="ECO:0007669"/>
    <property type="project" value="TreeGrafter"/>
</dbReference>
<protein>
    <submittedName>
        <fullName evidence="1">Uncharacterized protein</fullName>
    </submittedName>
</protein>
<dbReference type="Gene3D" id="1.25.40.10">
    <property type="entry name" value="Tetratricopeptide repeat domain"/>
    <property type="match status" value="2"/>
</dbReference>
<dbReference type="EMBL" id="KL142375">
    <property type="protein sequence ID" value="KDR78316.1"/>
    <property type="molecule type" value="Genomic_DNA"/>
</dbReference>
<dbReference type="Proteomes" id="UP000027222">
    <property type="component" value="Unassembled WGS sequence"/>
</dbReference>